<dbReference type="Gene3D" id="2.70.150.10">
    <property type="entry name" value="Calcium-transporting ATPase, cytoplasmic transduction domain A"/>
    <property type="match status" value="1"/>
</dbReference>
<accession>A0ABW4K637</accession>
<keyword evidence="5" id="KW-1185">Reference proteome</keyword>
<dbReference type="PANTHER" id="PTHR48085">
    <property type="entry name" value="CADMIUM/ZINC-TRANSPORTING ATPASE HMA2-RELATED"/>
    <property type="match status" value="1"/>
</dbReference>
<sequence>MSDPAKLRISPGAGGVSIWSEELFGAPDAHRLRDFIARAFSVEDVARLEIRSADAYGRIAYAPTAAPEGVWRKLAQALRRSAHTDDPDQALRNGRASQKTLEAVGAAHLYLGHPARLPIRVSRVGGTLSTWRLRPVGNDAVRLSHPALHRRRDLRHRLEEQIAAIFGVGEVRDRSFSSDVVLRFDPGILTLERLARELERAWPALIEGEDEPPSAKRLFTAGSLLTLAAVAQFAAPALRPVAVGAVVVYAAPNVVAAIRQARHGQVGLPALYSFGLGLMLLSGLPLTGTIMASLMQLWPYLAHRTIVNRQRRLFAAHRKRPTWARVAGRTVEIEVHVDDLKPGDEVVARAGETAPVDGVVIAGAASVADVLGGWASPLRDVAPGDALYAGALVRDGEVTIRVVRAGDATAAAHVGKILPHAAFRNLPSLFDAERVANRNAKPALALATLNLLTVRAPRFSQAVIRPDYITAPRLSAQLSALYDLASGLERGVLFRKLAAVDALADIDVVVFDDSAGLDRRRLAVDQIAAPSGSAEDALAYVATALASDRSERGLAVARLAARRASANVEAYGLRRSAGAIRFRDALDREVIVASPAYVERAGVRLPPKLERLAAFFEDPDGRPVIALRDGAPLGVVTFRRRGEAEAATTIAALKRQNPKLRFVHVSGRRTAAARAAADAAGIEFAFGGLDARGKISVLRGLGRRTIWVGDGAAPEAVEIMAASDVSVSVAGFGKAPTDAADVILLRGELAGLPSLNDLAAARRARIRGDYRTIYAANLLGVAGAFLANFGSLQSGLLSNLGSGLVYARHVRRLNRLIAAIEAQRGRLVG</sequence>
<dbReference type="SUPFAM" id="SSF81653">
    <property type="entry name" value="Calcium ATPase, transduction domain A"/>
    <property type="match status" value="1"/>
</dbReference>
<organism evidence="4 5">
    <name type="scientific">Methylopila henanensis</name>
    <dbReference type="NCBI Taxonomy" id="873516"/>
    <lineage>
        <taxon>Bacteria</taxon>
        <taxon>Pseudomonadati</taxon>
        <taxon>Pseudomonadota</taxon>
        <taxon>Alphaproteobacteria</taxon>
        <taxon>Hyphomicrobiales</taxon>
        <taxon>Methylopilaceae</taxon>
        <taxon>Methylopila</taxon>
    </lineage>
</organism>
<dbReference type="Gene3D" id="3.40.50.1000">
    <property type="entry name" value="HAD superfamily/HAD-like"/>
    <property type="match status" value="1"/>
</dbReference>
<proteinExistence type="inferred from homology"/>
<dbReference type="RefSeq" id="WP_378797919.1">
    <property type="nucleotide sequence ID" value="NZ_JBHUER010000003.1"/>
</dbReference>
<feature type="domain" description="P-type ATPase A" evidence="3">
    <location>
        <begin position="324"/>
        <end position="414"/>
    </location>
</feature>
<comment type="caution">
    <text evidence="4">The sequence shown here is derived from an EMBL/GenBank/DDBJ whole genome shotgun (WGS) entry which is preliminary data.</text>
</comment>
<dbReference type="InterPro" id="IPR008250">
    <property type="entry name" value="ATPase_P-typ_transduc_dom_A_sf"/>
</dbReference>
<keyword evidence="2" id="KW-1133">Transmembrane helix</keyword>
<dbReference type="InterPro" id="IPR051014">
    <property type="entry name" value="Cation_Transport_ATPase_IB"/>
</dbReference>
<dbReference type="InterPro" id="IPR059000">
    <property type="entry name" value="ATPase_P-type_domA"/>
</dbReference>
<dbReference type="SUPFAM" id="SSF56784">
    <property type="entry name" value="HAD-like"/>
    <property type="match status" value="1"/>
</dbReference>
<evidence type="ECO:0000256" key="1">
    <source>
        <dbReference type="ARBA" id="ARBA00006024"/>
    </source>
</evidence>
<dbReference type="Proteomes" id="UP001597308">
    <property type="component" value="Unassembled WGS sequence"/>
</dbReference>
<dbReference type="InterPro" id="IPR036412">
    <property type="entry name" value="HAD-like_sf"/>
</dbReference>
<dbReference type="Gene3D" id="3.40.1110.10">
    <property type="entry name" value="Calcium-transporting ATPase, cytoplasmic domain N"/>
    <property type="match status" value="1"/>
</dbReference>
<evidence type="ECO:0000313" key="5">
    <source>
        <dbReference type="Proteomes" id="UP001597308"/>
    </source>
</evidence>
<evidence type="ECO:0000313" key="4">
    <source>
        <dbReference type="EMBL" id="MFD1702533.1"/>
    </source>
</evidence>
<evidence type="ECO:0000259" key="3">
    <source>
        <dbReference type="Pfam" id="PF00122"/>
    </source>
</evidence>
<evidence type="ECO:0000256" key="2">
    <source>
        <dbReference type="SAM" id="Phobius"/>
    </source>
</evidence>
<comment type="similarity">
    <text evidence="1">Belongs to the cation transport ATPase (P-type) (TC 3.A.3) family. Type IB subfamily.</text>
</comment>
<dbReference type="EMBL" id="JBHUER010000003">
    <property type="protein sequence ID" value="MFD1702533.1"/>
    <property type="molecule type" value="Genomic_DNA"/>
</dbReference>
<dbReference type="Pfam" id="PF00122">
    <property type="entry name" value="E1-E2_ATPase"/>
    <property type="match status" value="1"/>
</dbReference>
<keyword evidence="2" id="KW-0812">Transmembrane</keyword>
<feature type="transmembrane region" description="Helical" evidence="2">
    <location>
        <begin position="241"/>
        <end position="258"/>
    </location>
</feature>
<protein>
    <submittedName>
        <fullName evidence="4">ATPase</fullName>
    </submittedName>
</protein>
<feature type="transmembrane region" description="Helical" evidence="2">
    <location>
        <begin position="270"/>
        <end position="298"/>
    </location>
</feature>
<gene>
    <name evidence="4" type="ORF">ACFSCV_05880</name>
</gene>
<dbReference type="InterPro" id="IPR023299">
    <property type="entry name" value="ATPase_P-typ_cyto_dom_N"/>
</dbReference>
<name>A0ABW4K637_9HYPH</name>
<dbReference type="PANTHER" id="PTHR48085:SF5">
    <property type="entry name" value="CADMIUM_ZINC-TRANSPORTING ATPASE HMA4-RELATED"/>
    <property type="match status" value="1"/>
</dbReference>
<reference evidence="5" key="1">
    <citation type="journal article" date="2019" name="Int. J. Syst. Evol. Microbiol.">
        <title>The Global Catalogue of Microorganisms (GCM) 10K type strain sequencing project: providing services to taxonomists for standard genome sequencing and annotation.</title>
        <authorList>
            <consortium name="The Broad Institute Genomics Platform"/>
            <consortium name="The Broad Institute Genome Sequencing Center for Infectious Disease"/>
            <person name="Wu L."/>
            <person name="Ma J."/>
        </authorList>
    </citation>
    <scope>NUCLEOTIDE SEQUENCE [LARGE SCALE GENOMIC DNA]</scope>
    <source>
        <strain evidence="5">KCTC 23707</strain>
    </source>
</reference>
<keyword evidence="2" id="KW-0472">Membrane</keyword>
<dbReference type="InterPro" id="IPR023214">
    <property type="entry name" value="HAD_sf"/>
</dbReference>